<evidence type="ECO:0000313" key="3">
    <source>
        <dbReference type="Proteomes" id="UP000789405"/>
    </source>
</evidence>
<keyword evidence="3" id="KW-1185">Reference proteome</keyword>
<dbReference type="OrthoDB" id="2408293at2759"/>
<dbReference type="InterPro" id="IPR036397">
    <property type="entry name" value="RNaseH_sf"/>
</dbReference>
<dbReference type="SUPFAM" id="SSF53098">
    <property type="entry name" value="Ribonuclease H-like"/>
    <property type="match status" value="1"/>
</dbReference>
<organism evidence="2 3">
    <name type="scientific">Dentiscutata erythropus</name>
    <dbReference type="NCBI Taxonomy" id="1348616"/>
    <lineage>
        <taxon>Eukaryota</taxon>
        <taxon>Fungi</taxon>
        <taxon>Fungi incertae sedis</taxon>
        <taxon>Mucoromycota</taxon>
        <taxon>Glomeromycotina</taxon>
        <taxon>Glomeromycetes</taxon>
        <taxon>Diversisporales</taxon>
        <taxon>Gigasporaceae</taxon>
        <taxon>Dentiscutata</taxon>
    </lineage>
</organism>
<dbReference type="AlphaFoldDB" id="A0A9N9CQQ5"/>
<feature type="region of interest" description="Disordered" evidence="1">
    <location>
        <begin position="99"/>
        <end position="128"/>
    </location>
</feature>
<evidence type="ECO:0000313" key="2">
    <source>
        <dbReference type="EMBL" id="CAG8611695.1"/>
    </source>
</evidence>
<reference evidence="2" key="1">
    <citation type="submission" date="2021-06" db="EMBL/GenBank/DDBJ databases">
        <authorList>
            <person name="Kallberg Y."/>
            <person name="Tangrot J."/>
            <person name="Rosling A."/>
        </authorList>
    </citation>
    <scope>NUCLEOTIDE SEQUENCE</scope>
    <source>
        <strain evidence="2">MA453B</strain>
    </source>
</reference>
<evidence type="ECO:0000256" key="1">
    <source>
        <dbReference type="SAM" id="MobiDB-lite"/>
    </source>
</evidence>
<sequence length="224" mass="26759">MTAIPDRGYKYIFHIRDYFTHFSYAELAQSKSAEEAATSFLNFCFMYDSPVILHTNNRGEFIGSTFKDILSFWLTIKGLVEKGNDILQVKLGACMEETENSNNNYDDEESEPDISNSSDLERYNSDDSNLNSLEYFTYNDDDYDNYNHDNYDNNYYDLNNYDYNNYNHDNYDNDNYDLDNYDHDNYINDNYNQNNYDYNYDNYDHNNQEIIEISDTESNECFTY</sequence>
<name>A0A9N9CQQ5_9GLOM</name>
<proteinExistence type="predicted"/>
<dbReference type="EMBL" id="CAJVPY010004158">
    <property type="protein sequence ID" value="CAG8611695.1"/>
    <property type="molecule type" value="Genomic_DNA"/>
</dbReference>
<comment type="caution">
    <text evidence="2">The sequence shown here is derived from an EMBL/GenBank/DDBJ whole genome shotgun (WGS) entry which is preliminary data.</text>
</comment>
<dbReference type="InterPro" id="IPR012337">
    <property type="entry name" value="RNaseH-like_sf"/>
</dbReference>
<gene>
    <name evidence="2" type="ORF">DERYTH_LOCUS8171</name>
</gene>
<accession>A0A9N9CQQ5</accession>
<dbReference type="Proteomes" id="UP000789405">
    <property type="component" value="Unassembled WGS sequence"/>
</dbReference>
<dbReference type="GO" id="GO:0003676">
    <property type="term" value="F:nucleic acid binding"/>
    <property type="evidence" value="ECO:0007669"/>
    <property type="project" value="InterPro"/>
</dbReference>
<dbReference type="Gene3D" id="3.30.420.10">
    <property type="entry name" value="Ribonuclease H-like superfamily/Ribonuclease H"/>
    <property type="match status" value="1"/>
</dbReference>
<protein>
    <submittedName>
        <fullName evidence="2">2789_t:CDS:1</fullName>
    </submittedName>
</protein>